<evidence type="ECO:0000313" key="1">
    <source>
        <dbReference type="EMBL" id="PVH24777.1"/>
    </source>
</evidence>
<organism evidence="1 2">
    <name type="scientific">Sphingobacterium corticibacter</name>
    <dbReference type="NCBI Taxonomy" id="2171749"/>
    <lineage>
        <taxon>Bacteria</taxon>
        <taxon>Pseudomonadati</taxon>
        <taxon>Bacteroidota</taxon>
        <taxon>Sphingobacteriia</taxon>
        <taxon>Sphingobacteriales</taxon>
        <taxon>Sphingobacteriaceae</taxon>
        <taxon>Sphingobacterium</taxon>
    </lineage>
</organism>
<accession>A0A2T8HH60</accession>
<dbReference type="EMBL" id="QDKG01000004">
    <property type="protein sequence ID" value="PVH24777.1"/>
    <property type="molecule type" value="Genomic_DNA"/>
</dbReference>
<sequence length="61" mass="6956">MVKVFTKDESLAYPVDRQPKKLTDGQFELGLQASIKKLTKSPSEKTIEAILDYSKSLRKQQ</sequence>
<dbReference type="OrthoDB" id="713105at2"/>
<proteinExistence type="predicted"/>
<evidence type="ECO:0000313" key="2">
    <source>
        <dbReference type="Proteomes" id="UP000245627"/>
    </source>
</evidence>
<dbReference type="Proteomes" id="UP000245627">
    <property type="component" value="Unassembled WGS sequence"/>
</dbReference>
<protein>
    <submittedName>
        <fullName evidence="1">Uncharacterized protein</fullName>
    </submittedName>
</protein>
<keyword evidence="2" id="KW-1185">Reference proteome</keyword>
<gene>
    <name evidence="1" type="ORF">DC487_11695</name>
</gene>
<dbReference type="RefSeq" id="WP_116776158.1">
    <property type="nucleotide sequence ID" value="NZ_QDKG01000004.1"/>
</dbReference>
<comment type="caution">
    <text evidence="1">The sequence shown here is derived from an EMBL/GenBank/DDBJ whole genome shotgun (WGS) entry which is preliminary data.</text>
</comment>
<dbReference type="AlphaFoldDB" id="A0A2T8HH60"/>
<reference evidence="1 2" key="1">
    <citation type="submission" date="2018-04" db="EMBL/GenBank/DDBJ databases">
        <title>Sphingobacterium cortibacter sp. nov.</title>
        <authorList>
            <person name="Li Y."/>
        </authorList>
    </citation>
    <scope>NUCLEOTIDE SEQUENCE [LARGE SCALE GENOMIC DNA]</scope>
    <source>
        <strain evidence="1 2">2c-3</strain>
    </source>
</reference>
<name>A0A2T8HH60_9SPHI</name>